<evidence type="ECO:0000313" key="2">
    <source>
        <dbReference type="Proteomes" id="UP001162162"/>
    </source>
</evidence>
<evidence type="ECO:0000313" key="1">
    <source>
        <dbReference type="EMBL" id="KAJ8939974.1"/>
    </source>
</evidence>
<dbReference type="EMBL" id="JAPWTK010000457">
    <property type="protein sequence ID" value="KAJ8939974.1"/>
    <property type="molecule type" value="Genomic_DNA"/>
</dbReference>
<keyword evidence="2" id="KW-1185">Reference proteome</keyword>
<proteinExistence type="predicted"/>
<dbReference type="AlphaFoldDB" id="A0AAV8XML3"/>
<organism evidence="1 2">
    <name type="scientific">Aromia moschata</name>
    <dbReference type="NCBI Taxonomy" id="1265417"/>
    <lineage>
        <taxon>Eukaryota</taxon>
        <taxon>Metazoa</taxon>
        <taxon>Ecdysozoa</taxon>
        <taxon>Arthropoda</taxon>
        <taxon>Hexapoda</taxon>
        <taxon>Insecta</taxon>
        <taxon>Pterygota</taxon>
        <taxon>Neoptera</taxon>
        <taxon>Endopterygota</taxon>
        <taxon>Coleoptera</taxon>
        <taxon>Polyphaga</taxon>
        <taxon>Cucujiformia</taxon>
        <taxon>Chrysomeloidea</taxon>
        <taxon>Cerambycidae</taxon>
        <taxon>Cerambycinae</taxon>
        <taxon>Callichromatini</taxon>
        <taxon>Aromia</taxon>
    </lineage>
</organism>
<dbReference type="Proteomes" id="UP001162162">
    <property type="component" value="Unassembled WGS sequence"/>
</dbReference>
<protein>
    <submittedName>
        <fullName evidence="1">Uncharacterized protein</fullName>
    </submittedName>
</protein>
<sequence length="86" mass="9622">MASNDDGSSDDENKVFLEKKIVTNIYQRNLTEDNLDILRNGQASPNFNEKAIAEDLNKVYNANSTFLLGSSKDACGLRYKKICDKS</sequence>
<accession>A0AAV8XML3</accession>
<gene>
    <name evidence="1" type="ORF">NQ318_006155</name>
</gene>
<comment type="caution">
    <text evidence="1">The sequence shown here is derived from an EMBL/GenBank/DDBJ whole genome shotgun (WGS) entry which is preliminary data.</text>
</comment>
<name>A0AAV8XML3_9CUCU</name>
<reference evidence="1" key="1">
    <citation type="journal article" date="2023" name="Insect Mol. Biol.">
        <title>Genome sequencing provides insights into the evolution of gene families encoding plant cell wall-degrading enzymes in longhorned beetles.</title>
        <authorList>
            <person name="Shin N.R."/>
            <person name="Okamura Y."/>
            <person name="Kirsch R."/>
            <person name="Pauchet Y."/>
        </authorList>
    </citation>
    <scope>NUCLEOTIDE SEQUENCE</scope>
    <source>
        <strain evidence="1">AMC_N1</strain>
    </source>
</reference>